<dbReference type="PANTHER" id="PTHR43775">
    <property type="entry name" value="FATTY ACID SYNTHASE"/>
    <property type="match status" value="1"/>
</dbReference>
<keyword evidence="4" id="KW-0808">Transferase</keyword>
<dbReference type="PANTHER" id="PTHR43775:SF49">
    <property type="entry name" value="SYNTHASE, PUTATIVE (JCVI)-RELATED"/>
    <property type="match status" value="1"/>
</dbReference>
<evidence type="ECO:0000256" key="6">
    <source>
        <dbReference type="ARBA" id="ARBA00023268"/>
    </source>
</evidence>
<dbReference type="InterPro" id="IPR018201">
    <property type="entry name" value="Ketoacyl_synth_AS"/>
</dbReference>
<dbReference type="InterPro" id="IPR001227">
    <property type="entry name" value="Ac_transferase_dom_sf"/>
</dbReference>
<dbReference type="InterPro" id="IPR049552">
    <property type="entry name" value="PKS_DH_N"/>
</dbReference>
<dbReference type="OrthoDB" id="329835at2759"/>
<dbReference type="RefSeq" id="XP_025389916.1">
    <property type="nucleotide sequence ID" value="XM_025537308.1"/>
</dbReference>
<organism evidence="13 14">
    <name type="scientific">Aspergillus eucalypticola (strain CBS 122712 / IBT 29274)</name>
    <dbReference type="NCBI Taxonomy" id="1448314"/>
    <lineage>
        <taxon>Eukaryota</taxon>
        <taxon>Fungi</taxon>
        <taxon>Dikarya</taxon>
        <taxon>Ascomycota</taxon>
        <taxon>Pezizomycotina</taxon>
        <taxon>Eurotiomycetes</taxon>
        <taxon>Eurotiomycetidae</taxon>
        <taxon>Eurotiales</taxon>
        <taxon>Aspergillaceae</taxon>
        <taxon>Aspergillus</taxon>
        <taxon>Aspergillus subgen. Circumdati</taxon>
    </lineage>
</organism>
<dbReference type="Pfam" id="PF21089">
    <property type="entry name" value="PKS_DH_N"/>
    <property type="match status" value="1"/>
</dbReference>
<feature type="region of interest" description="N-terminal hotdog fold" evidence="8">
    <location>
        <begin position="929"/>
        <end position="1057"/>
    </location>
</feature>
<feature type="domain" description="Carrier" evidence="10">
    <location>
        <begin position="2396"/>
        <end position="2473"/>
    </location>
</feature>
<keyword evidence="1" id="KW-0596">Phosphopantetheine</keyword>
<dbReference type="EMBL" id="MSFU01000008">
    <property type="protein sequence ID" value="PWY76926.1"/>
    <property type="molecule type" value="Genomic_DNA"/>
</dbReference>
<evidence type="ECO:0000313" key="14">
    <source>
        <dbReference type="Proteomes" id="UP000246171"/>
    </source>
</evidence>
<dbReference type="SUPFAM" id="SSF47336">
    <property type="entry name" value="ACP-like"/>
    <property type="match status" value="1"/>
</dbReference>
<dbReference type="InterPro" id="IPR009081">
    <property type="entry name" value="PP-bd_ACP"/>
</dbReference>
<dbReference type="InterPro" id="IPR016039">
    <property type="entry name" value="Thiolase-like"/>
</dbReference>
<keyword evidence="3" id="KW-0489">Methyltransferase</keyword>
<dbReference type="SMART" id="SM00825">
    <property type="entry name" value="PKS_KS"/>
    <property type="match status" value="1"/>
</dbReference>
<evidence type="ECO:0000256" key="7">
    <source>
        <dbReference type="ARBA" id="ARBA00023315"/>
    </source>
</evidence>
<dbReference type="InterPro" id="IPR014030">
    <property type="entry name" value="Ketoacyl_synth_N"/>
</dbReference>
<feature type="region of interest" description="C-terminal hotdog fold" evidence="8">
    <location>
        <begin position="1065"/>
        <end position="1210"/>
    </location>
</feature>
<evidence type="ECO:0000259" key="10">
    <source>
        <dbReference type="PROSITE" id="PS50075"/>
    </source>
</evidence>
<dbReference type="InterPro" id="IPR020841">
    <property type="entry name" value="PKS_Beta-ketoAc_synthase_dom"/>
</dbReference>
<dbReference type="Gene3D" id="3.40.50.720">
    <property type="entry name" value="NAD(P)-binding Rossmann-like Domain"/>
    <property type="match status" value="2"/>
</dbReference>
<dbReference type="SMART" id="SM00827">
    <property type="entry name" value="PKS_AT"/>
    <property type="match status" value="1"/>
</dbReference>
<dbReference type="InterPro" id="IPR020807">
    <property type="entry name" value="PKS_DH"/>
</dbReference>
<dbReference type="CDD" id="cd00833">
    <property type="entry name" value="PKS"/>
    <property type="match status" value="1"/>
</dbReference>
<reference evidence="13" key="1">
    <citation type="submission" date="2016-12" db="EMBL/GenBank/DDBJ databases">
        <title>The genomes of Aspergillus section Nigri reveals drivers in fungal speciation.</title>
        <authorList>
            <consortium name="DOE Joint Genome Institute"/>
            <person name="Vesth T.C."/>
            <person name="Nybo J."/>
            <person name="Theobald S."/>
            <person name="Brandl J."/>
            <person name="Frisvad J.C."/>
            <person name="Nielsen K.F."/>
            <person name="Lyhne E.K."/>
            <person name="Kogle M.E."/>
            <person name="Kuo A."/>
            <person name="Riley R."/>
            <person name="Clum A."/>
            <person name="Nolan M."/>
            <person name="Lipzen A."/>
            <person name="Salamov A."/>
            <person name="Henrissat B."/>
            <person name="Wiebenga A."/>
            <person name="De vries R.P."/>
            <person name="Grigoriev I.V."/>
            <person name="Mortensen U.H."/>
            <person name="Andersen M.R."/>
            <person name="Baker S.E."/>
        </authorList>
    </citation>
    <scope>NUCLEOTIDE SEQUENCE</scope>
    <source>
        <strain evidence="13">CBS 122712</strain>
    </source>
</reference>
<evidence type="ECO:0000313" key="13">
    <source>
        <dbReference type="EMBL" id="PWY76926.1"/>
    </source>
</evidence>
<dbReference type="InterPro" id="IPR049900">
    <property type="entry name" value="PKS_mFAS_DH"/>
</dbReference>
<dbReference type="InterPro" id="IPR032821">
    <property type="entry name" value="PKS_assoc"/>
</dbReference>
<dbReference type="InterPro" id="IPR006162">
    <property type="entry name" value="Ppantetheine_attach_site"/>
</dbReference>
<evidence type="ECO:0000256" key="3">
    <source>
        <dbReference type="ARBA" id="ARBA00022603"/>
    </source>
</evidence>
<dbReference type="Gene3D" id="3.40.366.10">
    <property type="entry name" value="Malonyl-Coenzyme A Acyl Carrier Protein, domain 2"/>
    <property type="match status" value="1"/>
</dbReference>
<dbReference type="PROSITE" id="PS50075">
    <property type="entry name" value="CARRIER"/>
    <property type="match status" value="1"/>
</dbReference>
<dbReference type="PROSITE" id="PS00606">
    <property type="entry name" value="KS3_1"/>
    <property type="match status" value="1"/>
</dbReference>
<dbReference type="Pfam" id="PF14765">
    <property type="entry name" value="PS-DH"/>
    <property type="match status" value="1"/>
</dbReference>
<gene>
    <name evidence="13" type="ORF">BO83DRAFT_462927</name>
</gene>
<comment type="caution">
    <text evidence="13">The sequence shown here is derived from an EMBL/GenBank/DDBJ whole genome shotgun (WGS) entry which is preliminary data.</text>
</comment>
<dbReference type="Pfam" id="PF08242">
    <property type="entry name" value="Methyltransf_12"/>
    <property type="match status" value="1"/>
</dbReference>
<dbReference type="GO" id="GO:0016491">
    <property type="term" value="F:oxidoreductase activity"/>
    <property type="evidence" value="ECO:0007669"/>
    <property type="project" value="InterPro"/>
</dbReference>
<dbReference type="Gene3D" id="3.10.129.110">
    <property type="entry name" value="Polyketide synthase dehydratase"/>
    <property type="match status" value="1"/>
</dbReference>
<dbReference type="InterPro" id="IPR014043">
    <property type="entry name" value="Acyl_transferase_dom"/>
</dbReference>
<dbReference type="InterPro" id="IPR036291">
    <property type="entry name" value="NAD(P)-bd_dom_sf"/>
</dbReference>
<evidence type="ECO:0000256" key="5">
    <source>
        <dbReference type="ARBA" id="ARBA00022857"/>
    </source>
</evidence>
<dbReference type="InterPro" id="IPR036736">
    <property type="entry name" value="ACP-like_sf"/>
</dbReference>
<dbReference type="InterPro" id="IPR020806">
    <property type="entry name" value="PKS_PP-bd"/>
</dbReference>
<keyword evidence="2" id="KW-0597">Phosphoprotein</keyword>
<dbReference type="GO" id="GO:0032259">
    <property type="term" value="P:methylation"/>
    <property type="evidence" value="ECO:0007669"/>
    <property type="project" value="UniProtKB-KW"/>
</dbReference>
<dbReference type="PROSITE" id="PS52019">
    <property type="entry name" value="PKS_MFAS_DH"/>
    <property type="match status" value="1"/>
</dbReference>
<dbReference type="InterPro" id="IPR050091">
    <property type="entry name" value="PKS_NRPS_Biosynth_Enz"/>
</dbReference>
<dbReference type="InterPro" id="IPR016035">
    <property type="entry name" value="Acyl_Trfase/lysoPLipase"/>
</dbReference>
<dbReference type="GO" id="GO:0044550">
    <property type="term" value="P:secondary metabolite biosynthetic process"/>
    <property type="evidence" value="ECO:0007669"/>
    <property type="project" value="TreeGrafter"/>
</dbReference>
<keyword evidence="14" id="KW-1185">Reference proteome</keyword>
<accession>A0A317VRH9</accession>
<dbReference type="InterPro" id="IPR013968">
    <property type="entry name" value="PKS_KR"/>
</dbReference>
<dbReference type="Pfam" id="PF08659">
    <property type="entry name" value="KR"/>
    <property type="match status" value="1"/>
</dbReference>
<dbReference type="InterPro" id="IPR029063">
    <property type="entry name" value="SAM-dependent_MTases_sf"/>
</dbReference>
<feature type="region of interest" description="Disordered" evidence="9">
    <location>
        <begin position="1"/>
        <end position="26"/>
    </location>
</feature>
<dbReference type="SUPFAM" id="SSF50129">
    <property type="entry name" value="GroES-like"/>
    <property type="match status" value="1"/>
</dbReference>
<dbReference type="PROSITE" id="PS00012">
    <property type="entry name" value="PHOSPHOPANTETHEINE"/>
    <property type="match status" value="1"/>
</dbReference>
<dbReference type="Gene3D" id="3.40.50.150">
    <property type="entry name" value="Vaccinia Virus protein VP39"/>
    <property type="match status" value="1"/>
</dbReference>
<dbReference type="SMART" id="SM00823">
    <property type="entry name" value="PKS_PP"/>
    <property type="match status" value="1"/>
</dbReference>
<evidence type="ECO:0000256" key="8">
    <source>
        <dbReference type="PROSITE-ProRule" id="PRU01363"/>
    </source>
</evidence>
<dbReference type="Pfam" id="PF23297">
    <property type="entry name" value="ACP_SdgA_C"/>
    <property type="match status" value="1"/>
</dbReference>
<feature type="domain" description="PKS/mFAS DH" evidence="12">
    <location>
        <begin position="929"/>
        <end position="1210"/>
    </location>
</feature>
<keyword evidence="5" id="KW-0521">NADP</keyword>
<evidence type="ECO:0000256" key="2">
    <source>
        <dbReference type="ARBA" id="ARBA00022553"/>
    </source>
</evidence>
<dbReference type="InterPro" id="IPR042104">
    <property type="entry name" value="PKS_dehydratase_sf"/>
</dbReference>
<dbReference type="GO" id="GO:0008168">
    <property type="term" value="F:methyltransferase activity"/>
    <property type="evidence" value="ECO:0007669"/>
    <property type="project" value="UniProtKB-KW"/>
</dbReference>
<dbReference type="CDD" id="cd05195">
    <property type="entry name" value="enoyl_red"/>
    <property type="match status" value="1"/>
</dbReference>
<dbReference type="SUPFAM" id="SSF52151">
    <property type="entry name" value="FabD/lysophospholipase-like"/>
    <property type="match status" value="1"/>
</dbReference>
<dbReference type="Gene3D" id="3.40.47.10">
    <property type="match status" value="1"/>
</dbReference>
<dbReference type="Proteomes" id="UP000246171">
    <property type="component" value="Unassembled WGS sequence"/>
</dbReference>
<dbReference type="Gene3D" id="3.90.180.10">
    <property type="entry name" value="Medium-chain alcohol dehydrogenases, catalytic domain"/>
    <property type="match status" value="1"/>
</dbReference>
<dbReference type="InterPro" id="IPR016036">
    <property type="entry name" value="Malonyl_transacylase_ACP-bd"/>
</dbReference>
<dbReference type="SUPFAM" id="SSF51735">
    <property type="entry name" value="NAD(P)-binding Rossmann-fold domains"/>
    <property type="match status" value="2"/>
</dbReference>
<dbReference type="GeneID" id="37059270"/>
<feature type="domain" description="Ketosynthase family 3 (KS3)" evidence="11">
    <location>
        <begin position="29"/>
        <end position="450"/>
    </location>
</feature>
<evidence type="ECO:0000256" key="9">
    <source>
        <dbReference type="SAM" id="MobiDB-lite"/>
    </source>
</evidence>
<dbReference type="Pfam" id="PF16197">
    <property type="entry name" value="KAsynt_C_assoc"/>
    <property type="match status" value="1"/>
</dbReference>
<dbReference type="InterPro" id="IPR013217">
    <property type="entry name" value="Methyltransf_12"/>
</dbReference>
<dbReference type="CDD" id="cd02440">
    <property type="entry name" value="AdoMet_MTases"/>
    <property type="match status" value="1"/>
</dbReference>
<dbReference type="SMART" id="SM00826">
    <property type="entry name" value="PKS_DH"/>
    <property type="match status" value="1"/>
</dbReference>
<dbReference type="SUPFAM" id="SSF53335">
    <property type="entry name" value="S-adenosyl-L-methionine-dependent methyltransferases"/>
    <property type="match status" value="1"/>
</dbReference>
<keyword evidence="6" id="KW-0511">Multifunctional enzyme</keyword>
<feature type="active site" description="Proton acceptor; for dehydratase activity" evidence="8">
    <location>
        <position position="961"/>
    </location>
</feature>
<proteinExistence type="predicted"/>
<dbReference type="SMART" id="SM00829">
    <property type="entry name" value="PKS_ER"/>
    <property type="match status" value="1"/>
</dbReference>
<dbReference type="Pfam" id="PF00109">
    <property type="entry name" value="ketoacyl-synt"/>
    <property type="match status" value="1"/>
</dbReference>
<dbReference type="VEuPathDB" id="FungiDB:BO83DRAFT_462927"/>
<sequence length="2488" mass="273538">MDSKDSPTPALSVQLPNEPVTHNKTDSPLEPIAIVGFGLRLPGAIHTGEELWKLITEKRSTRSKIPQSRFNVNGFYSPTGRAGSVTMKHGHFLAESDNLKYFDTSFFSMSPKEADDVDPQQRMLLEVVYECMQSSGQVNWRGSKIGCYVGVWGEDWLDLHAKDIQDAGMFRVLGGHDLSLSNRISYEYNLEGPSFTIKAGCSSSLIALHEAIRAIRAGDCSGALVAGTNLIFSPTMSIATAEKGTLSPDGSCKTFDVAANGYARGEAISVIYVKPLGEAIKNGDAIRAVIRATATNFDGETPRMATPSSEAHEALIRQTYREVSLDPKQTVFVEAHGIGTPVSDPVEATAIARVFGGNQDPVYIGSVKPNLGHSEGACGVSSVVKVILALENMKLPPNINFSSPNPKIPFKEANMEVPVDVMKWPSHKPLRASVNSFGMAGANAHAILESAAPFMSQSTTSDADSQDSEAICGNSKSLPRPRKFIHVISAAHPVSLAQSLLEHERYIRCNASLMAEISYTLCNRREHLANRVYCVTSASHDALVFSRLTKIKETPTITMVFPGQGSQWVGMAKELIIDYPSFDEDITDMGGVLARLEHAPSWNLREELLEPERTSNLSKSEYSQPLVTAVQVALVNLLRQWGIWPDAVIGHSGGEIAAAYASKAITAEEAITIAYYRGYLTKGYPRPGGMAAIGLGYKEVARYLTQGIVIACENSPQSVTLSGDLDVLDKACEAIKRDDPGCFVRRLNVEMGYHSHHILNIGESIESFLCQHVHSKAPVVPFFSSVYEKRIDGPGRLNAGYWRENAEKPVLFYGAVKDLMDSEGSTEHLFLEMGPHGALKGPLRQISQEANRSKDIYVAAMTRGKDCTESILHMVGELYLNNVSVDFQKICLARRLLTNLPLYQWHHENEYWSESRMCKEWRFREFPHHELLGSRTLEGNDLRPEWRNMLRLEDVPWLYDHRIINDTVFPCAGYLAMAVEAMRQISSDDRCTFRDVMVHTALILDESKTVEMITNLHPIRLTTKLDSDWWEFSMISFNETAWIKHCVGQIRAGGTHPTSIPSSSQHPRSANSLYAMMKRIGLNYGPCFRGLTDVTCLPGKNMASARLVATTVSESPYVVHPTTIDHCLQLLVPASCGGIYRRISHLCVPTRIEQIYISGSRSSTDAVVEAAATTSSTSAISGKVVAKSEEGIFLSLAGVRYSPLETDSIADKPDTIGAAKLHWKPHLQLNMIHFMIRTSESSRKCSTNLERLEKLALPCMVEIGHRTFHLDCDIKHLQKFRSWIGLQIVRAWNNKYDLLPNAEEMLFHSTDARLALIHELKHLVSQTDAGIVAELITRILDNCIALTQGQVDGLELLQADNGLGKYYNFAESRTNSVKFFASAGHTNPTLRVLEIGAGTGSVTATALRGLTTSSGPECDRLYSLYTFTDISAGFFPAAQKRFKEYQGLEFKTLDITKDPIEQGFEAKSYDLIIASNVLHATPIIHDTLVNVRKLLAPRGYLFLQELCPTIKATSLIMGILPGWWLGENDGRVNEPFMPPHKWEYALKWAGYSKSAEVYDGPRPYHINVNMVYRPVQEILPNIRRVTVLHNVGQDIEDLLDTLTIRGYQVDLSTLQDGPPPGQDIISVLELEAPLFANISHEDLIAFQKMVARQGNSKILWLIPAAQNEVSSSPEFGLTLGLARTLRAENSVSFATLESNGLRDRFGLHIISIFENLHSHDSLGSLDADSEFFNRNGTILVGRFYPASVAHDLALTASKPHAANLAIRRPGLLQTLQWIPLPTREPEHGEVVIQPRCAGLNFRDVLFAMGVLEDKETSIGLEGSGVVTDVGTGVTDLHIGDRIIYLSKNCFATRITISATKCAKIPQSISYEEAATLPAVYATVIHSLLDVGDLQSGQSVLIHSACGGIGIAALNICQSIGRVQVYTTVGNEEKARYLTEAFSIPRSHIFNSRDTSFRDGLLAATEGRGVDLVLNSLSGELLHASWQCVAPCGKMLEIGKEDIIGKAQLNMGLFEANRSFIGIDLNGLDTSKRHRLLVRTLQMLESGDIKPISPMTVFSAVQIEDSFRYMQKGTHMGKIIVTIPEGGQDLPLAATTPDLTLRADASYLLVGGMGGLGRAIATWLVERGARHLIFFSRSAGTSELDRRFIEELECQSCSVQTIQGSVINKEDVMSIVQVAKKPIKGVLQLSMVLQDKPFMEMDLSDWTAAIEPKVHGTWNLHHAMPEVLDFFFVAGSISGSFGSPGQANYTAANAFLNAFVQYRRSLGLPASVLHIGLMDDIGYLARNSDKADALRAADGYFLREKDLLDSLNWAIVKSAVDPMEDGSLTIGLRCDKPLSDPSNRIMWRKDPRMAIFHNIYNEAPANSSGGKRETDVLKNFLTSVEADPETMLNDPASGEVVTHELAVKIYTFVLQPLEDLDAGVSPAALGVDSLVTIEIRNWIERSLGGIEISTLEILNAGSIATLGMSVIEALKKKFVSQIVRAEGGA</sequence>
<evidence type="ECO:0000256" key="4">
    <source>
        <dbReference type="ARBA" id="ARBA00022679"/>
    </source>
</evidence>
<evidence type="ECO:0000259" key="11">
    <source>
        <dbReference type="PROSITE" id="PS52004"/>
    </source>
</evidence>
<dbReference type="InterPro" id="IPR049551">
    <property type="entry name" value="PKS_DH_C"/>
</dbReference>
<dbReference type="Pfam" id="PF00698">
    <property type="entry name" value="Acyl_transf_1"/>
    <property type="match status" value="1"/>
</dbReference>
<name>A0A317VRH9_ASPEC</name>
<dbReference type="InterPro" id="IPR013154">
    <property type="entry name" value="ADH-like_N"/>
</dbReference>
<dbReference type="Pfam" id="PF02801">
    <property type="entry name" value="Ketoacyl-synt_C"/>
    <property type="match status" value="1"/>
</dbReference>
<evidence type="ECO:0000256" key="1">
    <source>
        <dbReference type="ARBA" id="ARBA00022450"/>
    </source>
</evidence>
<dbReference type="GO" id="GO:0006633">
    <property type="term" value="P:fatty acid biosynthetic process"/>
    <property type="evidence" value="ECO:0007669"/>
    <property type="project" value="InterPro"/>
</dbReference>
<dbReference type="GO" id="GO:0031177">
    <property type="term" value="F:phosphopantetheine binding"/>
    <property type="evidence" value="ECO:0007669"/>
    <property type="project" value="InterPro"/>
</dbReference>
<dbReference type="SMART" id="SM00822">
    <property type="entry name" value="PKS_KR"/>
    <property type="match status" value="1"/>
</dbReference>
<dbReference type="SUPFAM" id="SSF53901">
    <property type="entry name" value="Thiolase-like"/>
    <property type="match status" value="1"/>
</dbReference>
<keyword evidence="7" id="KW-0012">Acyltransferase</keyword>
<dbReference type="GO" id="GO:0004312">
    <property type="term" value="F:fatty acid synthase activity"/>
    <property type="evidence" value="ECO:0007669"/>
    <property type="project" value="TreeGrafter"/>
</dbReference>
<dbReference type="InterPro" id="IPR014031">
    <property type="entry name" value="Ketoacyl_synth_C"/>
</dbReference>
<dbReference type="InterPro" id="IPR057326">
    <property type="entry name" value="KR_dom"/>
</dbReference>
<dbReference type="GO" id="GO:0004315">
    <property type="term" value="F:3-oxoacyl-[acyl-carrier-protein] synthase activity"/>
    <property type="evidence" value="ECO:0007669"/>
    <property type="project" value="InterPro"/>
</dbReference>
<dbReference type="InterPro" id="IPR020843">
    <property type="entry name" value="ER"/>
</dbReference>
<dbReference type="SUPFAM" id="SSF55048">
    <property type="entry name" value="Probable ACP-binding domain of malonyl-CoA ACP transacylase"/>
    <property type="match status" value="1"/>
</dbReference>
<dbReference type="Pfam" id="PF13602">
    <property type="entry name" value="ADH_zinc_N_2"/>
    <property type="match status" value="1"/>
</dbReference>
<dbReference type="InterPro" id="IPR011032">
    <property type="entry name" value="GroES-like_sf"/>
</dbReference>
<evidence type="ECO:0000259" key="12">
    <source>
        <dbReference type="PROSITE" id="PS52019"/>
    </source>
</evidence>
<dbReference type="Gene3D" id="3.30.70.3290">
    <property type="match status" value="1"/>
</dbReference>
<dbReference type="PROSITE" id="PS52004">
    <property type="entry name" value="KS3_2"/>
    <property type="match status" value="1"/>
</dbReference>
<feature type="active site" description="Proton donor; for dehydratase activity" evidence="8">
    <location>
        <position position="1125"/>
    </location>
</feature>
<protein>
    <submittedName>
        <fullName evidence="13">Uncharacterized protein</fullName>
    </submittedName>
</protein>
<dbReference type="Pfam" id="PF08240">
    <property type="entry name" value="ADH_N"/>
    <property type="match status" value="1"/>
</dbReference>